<dbReference type="InterPro" id="IPR006059">
    <property type="entry name" value="SBP"/>
</dbReference>
<dbReference type="PROSITE" id="PS51318">
    <property type="entry name" value="TAT"/>
    <property type="match status" value="1"/>
</dbReference>
<dbReference type="Proteomes" id="UP001253439">
    <property type="component" value="Unassembled WGS sequence"/>
</dbReference>
<keyword evidence="2" id="KW-1185">Reference proteome</keyword>
<dbReference type="Pfam" id="PF13416">
    <property type="entry name" value="SBP_bac_8"/>
    <property type="match status" value="1"/>
</dbReference>
<dbReference type="RefSeq" id="WP_310898044.1">
    <property type="nucleotide sequence ID" value="NZ_JAMQOM010000016.1"/>
</dbReference>
<dbReference type="Gene3D" id="3.40.190.10">
    <property type="entry name" value="Periplasmic binding protein-like II"/>
    <property type="match status" value="1"/>
</dbReference>
<organism evidence="1 2">
    <name type="scientific">Haloarcula terrestris</name>
    <dbReference type="NCBI Taxonomy" id="2950533"/>
    <lineage>
        <taxon>Archaea</taxon>
        <taxon>Methanobacteriati</taxon>
        <taxon>Methanobacteriota</taxon>
        <taxon>Stenosarchaea group</taxon>
        <taxon>Halobacteria</taxon>
        <taxon>Halobacteriales</taxon>
        <taxon>Haloarculaceae</taxon>
        <taxon>Haloarcula</taxon>
    </lineage>
</organism>
<gene>
    <name evidence="1" type="ORF">NDI54_19420</name>
</gene>
<dbReference type="SUPFAM" id="SSF53850">
    <property type="entry name" value="Periplasmic binding protein-like II"/>
    <property type="match status" value="1"/>
</dbReference>
<evidence type="ECO:0000313" key="1">
    <source>
        <dbReference type="EMBL" id="MDS0223514.1"/>
    </source>
</evidence>
<dbReference type="AlphaFoldDB" id="A0AAE4F1Q4"/>
<dbReference type="InterPro" id="IPR006311">
    <property type="entry name" value="TAT_signal"/>
</dbReference>
<dbReference type="InterPro" id="IPR050490">
    <property type="entry name" value="Bact_solute-bd_prot1"/>
</dbReference>
<sequence length="463" mass="50594">MTHDNDTTAESNNTQISRRHLLGAGGATFATGIAGCAGLTGGGAGDSSSNDNSSSGSGSSGDVEINYWLYFGAQENEEMMTLVEEFNSQDNGIHVNTQSVPFGEFLNKLFTSVNAGEAPHVASYYGSFGRHLKPITDPIDDYLSEGAANEYFDIAWENMQVDGRPYALPIDVHGKALYTNDSVLESAGVEPDFTDWEGFSNTCDTIVSETDSRAFSFLNWDSPQAAFRTYSIALTQAGGEFLTGEPGNYEVTFDDDIGLETGQLMADITGDFGWDVPQFQSESARVEDFIGGDLAMFIAGTWSINNFENEDGEIPESLDFSFEKPFMFPGDGKEVAWAESNSLYFPTNENHTETEKQAAVEFAEYVTQNNTLWASAGGHLPAAESVATSEEVQSTPLWEEHGTISSMYEMVKEGQVRYQPQTPINLNSNQYWSPLMDLYQHNTDPKSAIEQSASALQRALDSN</sequence>
<dbReference type="PANTHER" id="PTHR43649">
    <property type="entry name" value="ARABINOSE-BINDING PROTEIN-RELATED"/>
    <property type="match status" value="1"/>
</dbReference>
<dbReference type="PANTHER" id="PTHR43649:SF12">
    <property type="entry name" value="DIACETYLCHITOBIOSE BINDING PROTEIN DASA"/>
    <property type="match status" value="1"/>
</dbReference>
<reference evidence="1 2" key="1">
    <citation type="submission" date="2022-06" db="EMBL/GenBank/DDBJ databases">
        <title>Haloarcula sp. a new haloarchaeum isolate from saline soil.</title>
        <authorList>
            <person name="Strakova D."/>
            <person name="Galisteo C."/>
            <person name="Sanchez-Porro C."/>
            <person name="Ventosa A."/>
        </authorList>
    </citation>
    <scope>NUCLEOTIDE SEQUENCE [LARGE SCALE GENOMIC DNA]</scope>
    <source>
        <strain evidence="1 2">S1AR25-5A</strain>
    </source>
</reference>
<accession>A0AAE4F1Q4</accession>
<proteinExistence type="predicted"/>
<name>A0AAE4F1Q4_9EURY</name>
<evidence type="ECO:0000313" key="2">
    <source>
        <dbReference type="Proteomes" id="UP001253439"/>
    </source>
</evidence>
<dbReference type="EMBL" id="JAMQOM010000016">
    <property type="protein sequence ID" value="MDS0223514.1"/>
    <property type="molecule type" value="Genomic_DNA"/>
</dbReference>
<comment type="caution">
    <text evidence="1">The sequence shown here is derived from an EMBL/GenBank/DDBJ whole genome shotgun (WGS) entry which is preliminary data.</text>
</comment>
<protein>
    <submittedName>
        <fullName evidence="1">Extracellular solute-binding protein</fullName>
    </submittedName>
</protein>